<evidence type="ECO:0000259" key="1">
    <source>
        <dbReference type="PROSITE" id="PS50943"/>
    </source>
</evidence>
<dbReference type="PANTHER" id="PTHR35010:SF2">
    <property type="entry name" value="BLL4672 PROTEIN"/>
    <property type="match status" value="1"/>
</dbReference>
<dbReference type="Proteomes" id="UP001141629">
    <property type="component" value="Unassembled WGS sequence"/>
</dbReference>
<dbReference type="InterPro" id="IPR001387">
    <property type="entry name" value="Cro/C1-type_HTH"/>
</dbReference>
<evidence type="ECO:0000313" key="3">
    <source>
        <dbReference type="Proteomes" id="UP001141629"/>
    </source>
</evidence>
<dbReference type="InterPro" id="IPR041413">
    <property type="entry name" value="MLTR_LBD"/>
</dbReference>
<organism evidence="2 3">
    <name type="scientific">Mycobacterium yunnanensis</name>
    <dbReference type="NCBI Taxonomy" id="368477"/>
    <lineage>
        <taxon>Bacteria</taxon>
        <taxon>Bacillati</taxon>
        <taxon>Actinomycetota</taxon>
        <taxon>Actinomycetes</taxon>
        <taxon>Mycobacteriales</taxon>
        <taxon>Mycobacteriaceae</taxon>
        <taxon>Mycobacterium</taxon>
    </lineage>
</organism>
<proteinExistence type="predicted"/>
<dbReference type="Gene3D" id="1.10.260.40">
    <property type="entry name" value="lambda repressor-like DNA-binding domains"/>
    <property type="match status" value="1"/>
</dbReference>
<protein>
    <submittedName>
        <fullName evidence="2">Helix-turn-helix domain-containing protein</fullName>
    </submittedName>
</protein>
<evidence type="ECO:0000313" key="2">
    <source>
        <dbReference type="EMBL" id="MCV7423764.1"/>
    </source>
</evidence>
<reference evidence="2" key="1">
    <citation type="submission" date="2020-07" db="EMBL/GenBank/DDBJ databases">
        <authorList>
            <person name="Pettersson B.M.F."/>
            <person name="Behra P.R.K."/>
            <person name="Ramesh M."/>
            <person name="Das S."/>
            <person name="Dasgupta S."/>
            <person name="Kirsebom L.A."/>
        </authorList>
    </citation>
    <scope>NUCLEOTIDE SEQUENCE</scope>
    <source>
        <strain evidence="2">DSM 44838</strain>
    </source>
</reference>
<reference evidence="2" key="2">
    <citation type="journal article" date="2022" name="BMC Genomics">
        <title>Comparative genome analysis of mycobacteria focusing on tRNA and non-coding RNA.</title>
        <authorList>
            <person name="Behra P.R.K."/>
            <person name="Pettersson B.M.F."/>
            <person name="Ramesh M."/>
            <person name="Das S."/>
            <person name="Dasgupta S."/>
            <person name="Kirsebom L.A."/>
        </authorList>
    </citation>
    <scope>NUCLEOTIDE SEQUENCE</scope>
    <source>
        <strain evidence="2">DSM 44838</strain>
    </source>
</reference>
<dbReference type="Gene3D" id="3.30.450.180">
    <property type="match status" value="1"/>
</dbReference>
<dbReference type="CDD" id="cd00093">
    <property type="entry name" value="HTH_XRE"/>
    <property type="match status" value="1"/>
</dbReference>
<dbReference type="AlphaFoldDB" id="A0A9X2Z6U7"/>
<dbReference type="SMART" id="SM00530">
    <property type="entry name" value="HTH_XRE"/>
    <property type="match status" value="1"/>
</dbReference>
<comment type="caution">
    <text evidence="2">The sequence shown here is derived from an EMBL/GenBank/DDBJ whole genome shotgun (WGS) entry which is preliminary data.</text>
</comment>
<dbReference type="RefSeq" id="WP_263998724.1">
    <property type="nucleotide sequence ID" value="NZ_JACKVK010000013.1"/>
</dbReference>
<dbReference type="Pfam" id="PF13560">
    <property type="entry name" value="HTH_31"/>
    <property type="match status" value="1"/>
</dbReference>
<gene>
    <name evidence="2" type="ORF">H7K45_24730</name>
</gene>
<dbReference type="Pfam" id="PF17765">
    <property type="entry name" value="MLTR_LBD"/>
    <property type="match status" value="1"/>
</dbReference>
<accession>A0A9X2Z6U7</accession>
<feature type="domain" description="HTH cro/C1-type" evidence="1">
    <location>
        <begin position="28"/>
        <end position="81"/>
    </location>
</feature>
<dbReference type="SUPFAM" id="SSF47413">
    <property type="entry name" value="lambda repressor-like DNA-binding domains"/>
    <property type="match status" value="1"/>
</dbReference>
<sequence>MDRKQLADFLRSRREALQPEDVGLGRGQRRRTAGLRREEVAALSDMSADYYSRLEQQRGPRPSTEMLAAIARGLRLSLSERDHLFGLAGFAAPPRGASSDHIGPGLMRIFDRLADTPAEIVTALGETLAQTPAAVALSGDLTSFPGLQRSIGYRWFADPHGRDRYHPADHDKLSRGFTANLRMAYTNPATRSRATAYLEALLECSPEFTELWHRHEIVDSYDQAKRILHPELGLLELQCQVLTDPDQGHSLLVFTATPGTPSHGNLALLTVVGHQSLGHTNAE</sequence>
<dbReference type="InterPro" id="IPR010982">
    <property type="entry name" value="Lambda_DNA-bd_dom_sf"/>
</dbReference>
<dbReference type="GO" id="GO:0003677">
    <property type="term" value="F:DNA binding"/>
    <property type="evidence" value="ECO:0007669"/>
    <property type="project" value="InterPro"/>
</dbReference>
<dbReference type="EMBL" id="JACKVK010000013">
    <property type="protein sequence ID" value="MCV7423764.1"/>
    <property type="molecule type" value="Genomic_DNA"/>
</dbReference>
<dbReference type="PROSITE" id="PS50943">
    <property type="entry name" value="HTH_CROC1"/>
    <property type="match status" value="1"/>
</dbReference>
<name>A0A9X2Z6U7_9MYCO</name>
<dbReference type="PANTHER" id="PTHR35010">
    <property type="entry name" value="BLL4672 PROTEIN-RELATED"/>
    <property type="match status" value="1"/>
</dbReference>
<keyword evidence="3" id="KW-1185">Reference proteome</keyword>